<evidence type="ECO:0000313" key="1">
    <source>
        <dbReference type="EMBL" id="KEK22472.1"/>
    </source>
</evidence>
<sequence length="268" mass="30875">MSELQNEFDEALDEISKQYEKENEKQVEETVTAIMLIRLFLLDLINDYQKDGVIKRGRLNALLRDLDHYEKEFRKQAGASFEKMIKDTSKWTTSKLVETPLNVTAVDSVNKHVVKDMIKRVGDDGLILSDRVWNLAGDMRAELAKVIRPAVLKGESISSISQKIREVHDNEKWKIERVAITESNNTHRAATIYNGNESDIVTGYKIIDNGHRHRYHSKHMCYKLARRDEYGLGPGRYPKKIPESLLARLINPHPQCSSRLNYIIGEEV</sequence>
<organism evidence="1 2">
    <name type="scientific">Bacillus gaemokensis</name>
    <dbReference type="NCBI Taxonomy" id="574375"/>
    <lineage>
        <taxon>Bacteria</taxon>
        <taxon>Bacillati</taxon>
        <taxon>Bacillota</taxon>
        <taxon>Bacilli</taxon>
        <taxon>Bacillales</taxon>
        <taxon>Bacillaceae</taxon>
        <taxon>Bacillus</taxon>
        <taxon>Bacillus cereus group</taxon>
    </lineage>
</organism>
<protein>
    <submittedName>
        <fullName evidence="1">Uncharacterized protein</fullName>
    </submittedName>
</protein>
<dbReference type="RefSeq" id="WP_033677330.1">
    <property type="nucleotide sequence ID" value="NZ_JOTM01000030.1"/>
</dbReference>
<comment type="caution">
    <text evidence="1">The sequence shown here is derived from an EMBL/GenBank/DDBJ whole genome shotgun (WGS) entry which is preliminary data.</text>
</comment>
<gene>
    <name evidence="1" type="ORF">BAGA_18875</name>
</gene>
<dbReference type="AlphaFoldDB" id="A0A073K7Q9"/>
<dbReference type="EMBL" id="JOTM01000030">
    <property type="protein sequence ID" value="KEK22472.1"/>
    <property type="molecule type" value="Genomic_DNA"/>
</dbReference>
<name>A0A073K7Q9_9BACI</name>
<dbReference type="Proteomes" id="UP000027778">
    <property type="component" value="Unassembled WGS sequence"/>
</dbReference>
<keyword evidence="2" id="KW-1185">Reference proteome</keyword>
<dbReference type="OrthoDB" id="2574928at2"/>
<proteinExistence type="predicted"/>
<reference evidence="1 2" key="1">
    <citation type="submission" date="2014-06" db="EMBL/GenBank/DDBJ databases">
        <title>Draft genome sequence of Bacillus gaemokensis JCM 15801 (MCCC 1A00707).</title>
        <authorList>
            <person name="Lai Q."/>
            <person name="Liu Y."/>
            <person name="Shao Z."/>
        </authorList>
    </citation>
    <scope>NUCLEOTIDE SEQUENCE [LARGE SCALE GENOMIC DNA]</scope>
    <source>
        <strain evidence="1 2">JCM 15801</strain>
    </source>
</reference>
<evidence type="ECO:0000313" key="2">
    <source>
        <dbReference type="Proteomes" id="UP000027778"/>
    </source>
</evidence>
<accession>A0A073K7Q9</accession>
<dbReference type="STRING" id="574375.AZF08_14000"/>